<name>A0A4Y6I1Y5_DUGJA</name>
<evidence type="ECO:0000313" key="4">
    <source>
        <dbReference type="EMBL" id="QDF63027.1"/>
    </source>
</evidence>
<gene>
    <name evidence="4" type="primary">cas-2</name>
</gene>
<dbReference type="SUPFAM" id="SSF47986">
    <property type="entry name" value="DEATH domain"/>
    <property type="match status" value="1"/>
</dbReference>
<reference evidence="4" key="1">
    <citation type="submission" date="2018-12" db="EMBL/GenBank/DDBJ databases">
        <title>Identification of a caspase-2 like gene in planarian Dugesia japonica.</title>
        <authorList>
            <person name="Ma K."/>
        </authorList>
    </citation>
    <scope>NUCLEOTIDE SEQUENCE</scope>
</reference>
<accession>A0A4Y6I1Y5</accession>
<dbReference type="GO" id="GO:0042981">
    <property type="term" value="P:regulation of apoptotic process"/>
    <property type="evidence" value="ECO:0007669"/>
    <property type="project" value="InterPro"/>
</dbReference>
<dbReference type="InterPro" id="IPR029030">
    <property type="entry name" value="Caspase-like_dom_sf"/>
</dbReference>
<dbReference type="Pfam" id="PF00619">
    <property type="entry name" value="CARD"/>
    <property type="match status" value="1"/>
</dbReference>
<dbReference type="Gene3D" id="3.40.50.1460">
    <property type="match status" value="1"/>
</dbReference>
<dbReference type="InterPro" id="IPR015917">
    <property type="entry name" value="Pept_C14A"/>
</dbReference>
<comment type="similarity">
    <text evidence="1">Belongs to the peptidase C14A family.</text>
</comment>
<dbReference type="PANTHER" id="PTHR22576:SF41">
    <property type="entry name" value="CASPASE 14, APOPTOSIS-RELATED CYSTEINE PEPTIDASE"/>
    <property type="match status" value="1"/>
</dbReference>
<feature type="domain" description="Caspase family p20" evidence="2">
    <location>
        <begin position="124"/>
        <end position="243"/>
    </location>
</feature>
<dbReference type="SUPFAM" id="SSF52129">
    <property type="entry name" value="Caspase-like"/>
    <property type="match status" value="1"/>
</dbReference>
<dbReference type="InterPro" id="IPR011600">
    <property type="entry name" value="Pept_C14_caspase"/>
</dbReference>
<dbReference type="CDD" id="cd01671">
    <property type="entry name" value="CARD"/>
    <property type="match status" value="1"/>
</dbReference>
<dbReference type="PROSITE" id="PS50209">
    <property type="entry name" value="CARD"/>
    <property type="match status" value="1"/>
</dbReference>
<dbReference type="InterPro" id="IPR052039">
    <property type="entry name" value="Caspase-related_regulators"/>
</dbReference>
<dbReference type="PRINTS" id="PR00376">
    <property type="entry name" value="IL1BCENZYME"/>
</dbReference>
<organism evidence="4">
    <name type="scientific">Dugesia japonica</name>
    <name type="common">Planarian</name>
    <dbReference type="NCBI Taxonomy" id="6161"/>
    <lineage>
        <taxon>Eukaryota</taxon>
        <taxon>Metazoa</taxon>
        <taxon>Spiralia</taxon>
        <taxon>Lophotrochozoa</taxon>
        <taxon>Platyhelminthes</taxon>
        <taxon>Rhabditophora</taxon>
        <taxon>Seriata</taxon>
        <taxon>Tricladida</taxon>
        <taxon>Continenticola</taxon>
        <taxon>Geoplanoidea</taxon>
        <taxon>Dugesiidae</taxon>
        <taxon>Dugesia</taxon>
    </lineage>
</organism>
<feature type="domain" description="CARD" evidence="3">
    <location>
        <begin position="1"/>
        <end position="88"/>
    </location>
</feature>
<dbReference type="AlphaFoldDB" id="A0A4Y6I1Y5"/>
<sequence>MEPIHKNLLKANHYYLLTHLDISDDIDFIANLEKSKILLPTHKQTILSEKKNLKMVEIFLDILPRRGSRAFECFLEALKMTNQDYIAEKLNLCLGNPIPDSVHFNSIDTTDNRIHNHKDKSSILLINNFNFENKEHNRIGSDKDLENLKNFFVDNLHYELFDDKCYQDLKADEMNDTVKKFSNYLVDNKIEKAVVVMMSHGKNKRIAGVDDQCIDIQKLYKHLSDNTENIFKIIIFSCCRGETAALSSEGASRLNSSTDYMQVNELIQQDRFDEYVYCPRNHIPKNAVVLYSTQENYQSHRETSGTIFIQSMLSVFQRNYKQNSIREMVVNIRPEMRKLYPDYDQCPDIKEHYFGNFYL</sequence>
<dbReference type="InterPro" id="IPR001315">
    <property type="entry name" value="CARD"/>
</dbReference>
<dbReference type="InterPro" id="IPR001309">
    <property type="entry name" value="Pept_C14_p20"/>
</dbReference>
<evidence type="ECO:0000256" key="1">
    <source>
        <dbReference type="ARBA" id="ARBA00010134"/>
    </source>
</evidence>
<dbReference type="InterPro" id="IPR011029">
    <property type="entry name" value="DEATH-like_dom_sf"/>
</dbReference>
<proteinExistence type="evidence at transcript level"/>
<dbReference type="EMBL" id="MK252758">
    <property type="protein sequence ID" value="QDF63027.1"/>
    <property type="molecule type" value="mRNA"/>
</dbReference>
<dbReference type="SMART" id="SM00115">
    <property type="entry name" value="CASc"/>
    <property type="match status" value="1"/>
</dbReference>
<protein>
    <submittedName>
        <fullName evidence="4">Caspase-2</fullName>
    </submittedName>
</protein>
<evidence type="ECO:0000259" key="3">
    <source>
        <dbReference type="PROSITE" id="PS50209"/>
    </source>
</evidence>
<dbReference type="GO" id="GO:0006508">
    <property type="term" value="P:proteolysis"/>
    <property type="evidence" value="ECO:0007669"/>
    <property type="project" value="InterPro"/>
</dbReference>
<evidence type="ECO:0000259" key="2">
    <source>
        <dbReference type="PROSITE" id="PS50208"/>
    </source>
</evidence>
<dbReference type="SMART" id="SM00114">
    <property type="entry name" value="CARD"/>
    <property type="match status" value="1"/>
</dbReference>
<dbReference type="GO" id="GO:0004197">
    <property type="term" value="F:cysteine-type endopeptidase activity"/>
    <property type="evidence" value="ECO:0007669"/>
    <property type="project" value="InterPro"/>
</dbReference>
<dbReference type="PANTHER" id="PTHR22576">
    <property type="entry name" value="MUCOSA ASSOCIATED LYMPHOID TISSUE LYMPHOMA TRANSLOCATION PROTEIN 1/PARACASPASE"/>
    <property type="match status" value="1"/>
</dbReference>
<dbReference type="Gene3D" id="1.10.533.10">
    <property type="entry name" value="Death Domain, Fas"/>
    <property type="match status" value="1"/>
</dbReference>
<dbReference type="PROSITE" id="PS50208">
    <property type="entry name" value="CASPASE_P20"/>
    <property type="match status" value="1"/>
</dbReference>
<dbReference type="Pfam" id="PF00656">
    <property type="entry name" value="Peptidase_C14"/>
    <property type="match status" value="1"/>
</dbReference>